<dbReference type="EMBL" id="KV454435">
    <property type="protein sequence ID" value="ODQ78385.1"/>
    <property type="molecule type" value="Genomic_DNA"/>
</dbReference>
<proteinExistence type="predicted"/>
<name>A0A1E3QL27_9ASCO</name>
<keyword evidence="2" id="KW-1185">Reference proteome</keyword>
<accession>A0A1E3QL27</accession>
<evidence type="ECO:0000313" key="1">
    <source>
        <dbReference type="EMBL" id="ODQ78385.1"/>
    </source>
</evidence>
<protein>
    <submittedName>
        <fullName evidence="1">Uncharacterized protein</fullName>
    </submittedName>
</protein>
<dbReference type="GeneID" id="30147298"/>
<sequence>MYKLQPHNGERLAKTKLMCPGSDSVAPWFTATPKKKQKTKTITTLSIHLCWLNDVRCTPDDQQSPSPTFWI</sequence>
<gene>
    <name evidence="1" type="ORF">BABINDRAFT_162622</name>
</gene>
<evidence type="ECO:0000313" key="2">
    <source>
        <dbReference type="Proteomes" id="UP000094336"/>
    </source>
</evidence>
<dbReference type="Proteomes" id="UP000094336">
    <property type="component" value="Unassembled WGS sequence"/>
</dbReference>
<feature type="non-terminal residue" evidence="1">
    <location>
        <position position="71"/>
    </location>
</feature>
<dbReference type="RefSeq" id="XP_018983713.1">
    <property type="nucleotide sequence ID" value="XM_019129445.1"/>
</dbReference>
<organism evidence="1 2">
    <name type="scientific">Babjeviella inositovora NRRL Y-12698</name>
    <dbReference type="NCBI Taxonomy" id="984486"/>
    <lineage>
        <taxon>Eukaryota</taxon>
        <taxon>Fungi</taxon>
        <taxon>Dikarya</taxon>
        <taxon>Ascomycota</taxon>
        <taxon>Saccharomycotina</taxon>
        <taxon>Pichiomycetes</taxon>
        <taxon>Serinales incertae sedis</taxon>
        <taxon>Babjeviella</taxon>
    </lineage>
</organism>
<reference evidence="2" key="1">
    <citation type="submission" date="2016-05" db="EMBL/GenBank/DDBJ databases">
        <title>Comparative genomics of biotechnologically important yeasts.</title>
        <authorList>
            <consortium name="DOE Joint Genome Institute"/>
            <person name="Riley R."/>
            <person name="Haridas S."/>
            <person name="Wolfe K.H."/>
            <person name="Lopes M.R."/>
            <person name="Hittinger C.T."/>
            <person name="Goker M."/>
            <person name="Salamov A."/>
            <person name="Wisecaver J."/>
            <person name="Long T.M."/>
            <person name="Aerts A.L."/>
            <person name="Barry K."/>
            <person name="Choi C."/>
            <person name="Clum A."/>
            <person name="Coughlan A.Y."/>
            <person name="Deshpande S."/>
            <person name="Douglass A.P."/>
            <person name="Hanson S.J."/>
            <person name="Klenk H.-P."/>
            <person name="Labutti K."/>
            <person name="Lapidus A."/>
            <person name="Lindquist E."/>
            <person name="Lipzen A."/>
            <person name="Meier-Kolthoff J.P."/>
            <person name="Ohm R.A."/>
            <person name="Otillar R.P."/>
            <person name="Pangilinan J."/>
            <person name="Peng Y."/>
            <person name="Rokas A."/>
            <person name="Rosa C.A."/>
            <person name="Scheuner C."/>
            <person name="Sibirny A.A."/>
            <person name="Slot J.C."/>
            <person name="Stielow J.B."/>
            <person name="Sun H."/>
            <person name="Kurtzman C.P."/>
            <person name="Blackwell M."/>
            <person name="Grigoriev I.V."/>
            <person name="Jeffries T.W."/>
        </authorList>
    </citation>
    <scope>NUCLEOTIDE SEQUENCE [LARGE SCALE GENOMIC DNA]</scope>
    <source>
        <strain evidence="2">NRRL Y-12698</strain>
    </source>
</reference>
<dbReference type="AlphaFoldDB" id="A0A1E3QL27"/>